<dbReference type="EMBL" id="BKAJ01000119">
    <property type="protein sequence ID" value="GEP59117.1"/>
    <property type="molecule type" value="Genomic_DNA"/>
</dbReference>
<dbReference type="Pfam" id="PF14330">
    <property type="entry name" value="DUF4387"/>
    <property type="match status" value="1"/>
</dbReference>
<dbReference type="RefSeq" id="WP_147154476.1">
    <property type="nucleotide sequence ID" value="NZ_BKAJ01000119.1"/>
</dbReference>
<protein>
    <submittedName>
        <fullName evidence="2">Acyl-CoA synthetase</fullName>
    </submittedName>
</protein>
<proteinExistence type="predicted"/>
<evidence type="ECO:0000313" key="3">
    <source>
        <dbReference type="Proteomes" id="UP000321058"/>
    </source>
</evidence>
<name>A0A512NJI7_9HYPH</name>
<reference evidence="2 3" key="1">
    <citation type="submission" date="2019-07" db="EMBL/GenBank/DDBJ databases">
        <title>Whole genome shotgun sequence of Reyranella soli NBRC 108950.</title>
        <authorList>
            <person name="Hosoyama A."/>
            <person name="Uohara A."/>
            <person name="Ohji S."/>
            <person name="Ichikawa N."/>
        </authorList>
    </citation>
    <scope>NUCLEOTIDE SEQUENCE [LARGE SCALE GENOMIC DNA]</scope>
    <source>
        <strain evidence="2 3">NBRC 108950</strain>
    </source>
</reference>
<sequence>MVDTPLRDIAKVIRSKNAGPFEITLDIVFKTREDFEAVKRSGVITKELVSQLYNVPTQAIITFGFFELVNAVKITLPRPRAQGGVGETDMHAAQQHVPLQEIRVPWPAS</sequence>
<dbReference type="AlphaFoldDB" id="A0A512NJI7"/>
<keyword evidence="3" id="KW-1185">Reference proteome</keyword>
<dbReference type="OrthoDB" id="9796125at2"/>
<gene>
    <name evidence="2" type="ORF">RSO01_62830</name>
</gene>
<organism evidence="2 3">
    <name type="scientific">Reyranella soli</name>
    <dbReference type="NCBI Taxonomy" id="1230389"/>
    <lineage>
        <taxon>Bacteria</taxon>
        <taxon>Pseudomonadati</taxon>
        <taxon>Pseudomonadota</taxon>
        <taxon>Alphaproteobacteria</taxon>
        <taxon>Hyphomicrobiales</taxon>
        <taxon>Reyranellaceae</taxon>
        <taxon>Reyranella</taxon>
    </lineage>
</organism>
<comment type="caution">
    <text evidence="2">The sequence shown here is derived from an EMBL/GenBank/DDBJ whole genome shotgun (WGS) entry which is preliminary data.</text>
</comment>
<evidence type="ECO:0000313" key="2">
    <source>
        <dbReference type="EMBL" id="GEP59117.1"/>
    </source>
</evidence>
<dbReference type="InterPro" id="IPR025496">
    <property type="entry name" value="DUF4387"/>
</dbReference>
<accession>A0A512NJI7</accession>
<evidence type="ECO:0000259" key="1">
    <source>
        <dbReference type="Pfam" id="PF14330"/>
    </source>
</evidence>
<dbReference type="Proteomes" id="UP000321058">
    <property type="component" value="Unassembled WGS sequence"/>
</dbReference>
<feature type="domain" description="DUF4387" evidence="1">
    <location>
        <begin position="6"/>
        <end position="102"/>
    </location>
</feature>